<dbReference type="RefSeq" id="WP_184922672.1">
    <property type="nucleotide sequence ID" value="NZ_JACHMO010000001.1"/>
</dbReference>
<organism evidence="1 2">
    <name type="scientific">Saccharothrix ecbatanensis</name>
    <dbReference type="NCBI Taxonomy" id="1105145"/>
    <lineage>
        <taxon>Bacteria</taxon>
        <taxon>Bacillati</taxon>
        <taxon>Actinomycetota</taxon>
        <taxon>Actinomycetes</taxon>
        <taxon>Pseudonocardiales</taxon>
        <taxon>Pseudonocardiaceae</taxon>
        <taxon>Saccharothrix</taxon>
    </lineage>
</organism>
<protein>
    <submittedName>
        <fullName evidence="1">Uncharacterized protein</fullName>
    </submittedName>
</protein>
<dbReference type="AlphaFoldDB" id="A0A7W9HMK5"/>
<keyword evidence="2" id="KW-1185">Reference proteome</keyword>
<dbReference type="Proteomes" id="UP000552097">
    <property type="component" value="Unassembled WGS sequence"/>
</dbReference>
<reference evidence="1 2" key="1">
    <citation type="submission" date="2020-08" db="EMBL/GenBank/DDBJ databases">
        <title>Sequencing the genomes of 1000 actinobacteria strains.</title>
        <authorList>
            <person name="Klenk H.-P."/>
        </authorList>
    </citation>
    <scope>NUCLEOTIDE SEQUENCE [LARGE SCALE GENOMIC DNA]</scope>
    <source>
        <strain evidence="1 2">DSM 45486</strain>
    </source>
</reference>
<evidence type="ECO:0000313" key="2">
    <source>
        <dbReference type="Proteomes" id="UP000552097"/>
    </source>
</evidence>
<comment type="caution">
    <text evidence="1">The sequence shown here is derived from an EMBL/GenBank/DDBJ whole genome shotgun (WGS) entry which is preliminary data.</text>
</comment>
<dbReference type="EMBL" id="JACHMO010000001">
    <property type="protein sequence ID" value="MBB5804668.1"/>
    <property type="molecule type" value="Genomic_DNA"/>
</dbReference>
<name>A0A7W9HMK5_9PSEU</name>
<gene>
    <name evidence="1" type="ORF">F4560_004436</name>
</gene>
<proteinExistence type="predicted"/>
<evidence type="ECO:0000313" key="1">
    <source>
        <dbReference type="EMBL" id="MBB5804668.1"/>
    </source>
</evidence>
<sequence length="325" mass="35786">MVVRTWGLLYVEKETTTMIEYSKREWLLIIDTHVSEQTEVKVTTATGKPVVLKASTSFGFIAYHLSQKYADWTTGEGIYCSQIKLAKDFNMSNKTVGQVFQLLEELGLMTHDSSKDKQDGRKYYDLAMPTLCSDDIGGMSSQHTPYVLTTQEVCSDNTQTTKELLMIKEENKEVSPAKPGGIVISMNLLDSKGKEMFGASRRATSVPPTYSLTDTYILDSNGVLKVPAKKEGVCSENIGSVSEINGVSSENLPGSEGYYADIRTKIRSRLKEESAKSRISDSRIVNAMSVAMTSVRDGAFTGTADEIAEQALVRTGLVEPSGFDW</sequence>
<accession>A0A7W9HMK5</accession>